<organism evidence="3 4">
    <name type="scientific">Arcicella rosea</name>
    <dbReference type="NCBI Taxonomy" id="502909"/>
    <lineage>
        <taxon>Bacteria</taxon>
        <taxon>Pseudomonadati</taxon>
        <taxon>Bacteroidota</taxon>
        <taxon>Cytophagia</taxon>
        <taxon>Cytophagales</taxon>
        <taxon>Flectobacillaceae</taxon>
        <taxon>Arcicella</taxon>
    </lineage>
</organism>
<comment type="caution">
    <text evidence="3">The sequence shown here is derived from an EMBL/GenBank/DDBJ whole genome shotgun (WGS) entry which is preliminary data.</text>
</comment>
<dbReference type="RefSeq" id="WP_184134027.1">
    <property type="nucleotide sequence ID" value="NZ_JACHKT010000013.1"/>
</dbReference>
<reference evidence="3 4" key="1">
    <citation type="submission" date="2020-08" db="EMBL/GenBank/DDBJ databases">
        <title>Functional genomics of gut bacteria from endangered species of beetles.</title>
        <authorList>
            <person name="Carlos-Shanley C."/>
        </authorList>
    </citation>
    <scope>NUCLEOTIDE SEQUENCE [LARGE SCALE GENOMIC DNA]</scope>
    <source>
        <strain evidence="3 4">S00070</strain>
    </source>
</reference>
<accession>A0A841EK02</accession>
<protein>
    <recommendedName>
        <fullName evidence="2">DUF2264 domain-containing protein</fullName>
    </recommendedName>
</protein>
<feature type="domain" description="DUF2264" evidence="2">
    <location>
        <begin position="26"/>
        <end position="386"/>
    </location>
</feature>
<gene>
    <name evidence="3" type="ORF">HNP25_002173</name>
</gene>
<dbReference type="InterPro" id="IPR016624">
    <property type="entry name" value="UCP014753"/>
</dbReference>
<dbReference type="EMBL" id="JACHKT010000013">
    <property type="protein sequence ID" value="MBB6003515.1"/>
    <property type="molecule type" value="Genomic_DNA"/>
</dbReference>
<dbReference type="PANTHER" id="PTHR35339:SF3">
    <property type="entry name" value="DUF2264 DOMAIN-CONTAINING PROTEIN"/>
    <property type="match status" value="1"/>
</dbReference>
<proteinExistence type="predicted"/>
<dbReference type="Pfam" id="PF10022">
    <property type="entry name" value="DUF2264"/>
    <property type="match status" value="1"/>
</dbReference>
<sequence length="404" mass="45932">MFKKILLVCVFALPLGVLAQQKPINDRAIWLQHLDQLAKPILRSLANDSLRIVMPQTMSKFIDNANNRKEVAYLEAFGRLMCGISPWLNLEGGSAKEVALRNQYRNYALKAVANAVNPKAKDYMAFERGGQPLVDASFLALAFVRCPWLWEHLDTQTKDQVVKAFLATRNTKAGFSNWILFSGMIETFFCKYGYPWDNMRIEYCFRQFEQWYVGDGVYSDGPPYHWDYYNSYVIHPYLANMVKELGPKTGLYNWTFDKIKQRNERFAVIQERLINSDGSFPATGRSIVYRGAAFHHLADIAWRKGLPKELSPAQVRGALTAVIKKTTESPSTFTKDGWLTIGLYGSQPDLADFYITTGSLYLCANILLPLGLPETDEFWSSPATKWTSQKVWSGEAVLADHAIE</sequence>
<dbReference type="PANTHER" id="PTHR35339">
    <property type="entry name" value="LINALOOL DEHYDRATASE_ISOMERASE DOMAIN-CONTAINING PROTEIN"/>
    <property type="match status" value="1"/>
</dbReference>
<feature type="signal peptide" evidence="1">
    <location>
        <begin position="1"/>
        <end position="19"/>
    </location>
</feature>
<evidence type="ECO:0000259" key="2">
    <source>
        <dbReference type="Pfam" id="PF10022"/>
    </source>
</evidence>
<keyword evidence="1" id="KW-0732">Signal</keyword>
<evidence type="ECO:0000256" key="1">
    <source>
        <dbReference type="SAM" id="SignalP"/>
    </source>
</evidence>
<dbReference type="InterPro" id="IPR049349">
    <property type="entry name" value="DUF2264_N"/>
</dbReference>
<dbReference type="AlphaFoldDB" id="A0A841EK02"/>
<dbReference type="Proteomes" id="UP000524404">
    <property type="component" value="Unassembled WGS sequence"/>
</dbReference>
<keyword evidence="4" id="KW-1185">Reference proteome</keyword>
<evidence type="ECO:0000313" key="3">
    <source>
        <dbReference type="EMBL" id="MBB6003515.1"/>
    </source>
</evidence>
<name>A0A841EK02_9BACT</name>
<dbReference type="PIRSF" id="PIRSF014753">
    <property type="entry name" value="UCP014753"/>
    <property type="match status" value="1"/>
</dbReference>
<evidence type="ECO:0000313" key="4">
    <source>
        <dbReference type="Proteomes" id="UP000524404"/>
    </source>
</evidence>
<feature type="chain" id="PRO_5032371831" description="DUF2264 domain-containing protein" evidence="1">
    <location>
        <begin position="20"/>
        <end position="404"/>
    </location>
</feature>